<evidence type="ECO:0000313" key="6">
    <source>
        <dbReference type="Proteomes" id="UP000198405"/>
    </source>
</evidence>
<keyword evidence="6" id="KW-1185">Reference proteome</keyword>
<dbReference type="InterPro" id="IPR002734">
    <property type="entry name" value="RibDG_C"/>
</dbReference>
<accession>A0A238XPL3</accession>
<keyword evidence="2" id="KW-0521">NADP</keyword>
<dbReference type="AlphaFoldDB" id="A0A238XPL3"/>
<dbReference type="EMBL" id="FZOB01000001">
    <property type="protein sequence ID" value="SNR59939.1"/>
    <property type="molecule type" value="Genomic_DNA"/>
</dbReference>
<sequence length="224" mass="24717">MNRPYVMIVSEVTIDGKLTLDEGVSSKEIMKLMDDEANKYLHQVRAECDGIMVGATTVRIDNPSLTVRYVEGESPIRIIPASTGDLPLDANIFDVAKAPTIIAVSKKCSEDKIKAMKEKGADVIVAGENKVDFVELLEKLYEMGIKKLMVEGGSKVNWEMIKNDLVDEIRLIHLPVVVGGDNVPSLVSGEGFKKLELVKRYDIKAVFKCGNQVITEYVRKNSGS</sequence>
<evidence type="ECO:0000256" key="3">
    <source>
        <dbReference type="ARBA" id="ARBA00023002"/>
    </source>
</evidence>
<dbReference type="GO" id="GO:0008703">
    <property type="term" value="F:5-amino-6-(5-phosphoribosylamino)uracil reductase activity"/>
    <property type="evidence" value="ECO:0007669"/>
    <property type="project" value="InterPro"/>
</dbReference>
<dbReference type="OrthoDB" id="9800865at2"/>
<dbReference type="GO" id="GO:0009231">
    <property type="term" value="P:riboflavin biosynthetic process"/>
    <property type="evidence" value="ECO:0007669"/>
    <property type="project" value="UniProtKB-UniPathway"/>
</dbReference>
<dbReference type="SUPFAM" id="SSF53597">
    <property type="entry name" value="Dihydrofolate reductase-like"/>
    <property type="match status" value="1"/>
</dbReference>
<proteinExistence type="predicted"/>
<dbReference type="Pfam" id="PF01872">
    <property type="entry name" value="RibD_C"/>
    <property type="match status" value="1"/>
</dbReference>
<gene>
    <name evidence="5" type="ORF">SAMN06265340_10198</name>
</gene>
<evidence type="ECO:0000256" key="2">
    <source>
        <dbReference type="ARBA" id="ARBA00022857"/>
    </source>
</evidence>
<dbReference type="GO" id="GO:0050661">
    <property type="term" value="F:NADP binding"/>
    <property type="evidence" value="ECO:0007669"/>
    <property type="project" value="InterPro"/>
</dbReference>
<evidence type="ECO:0000259" key="4">
    <source>
        <dbReference type="Pfam" id="PF01872"/>
    </source>
</evidence>
<dbReference type="RefSeq" id="WP_089322135.1">
    <property type="nucleotide sequence ID" value="NZ_FZOB01000001.1"/>
</dbReference>
<dbReference type="InterPro" id="IPR011549">
    <property type="entry name" value="RibD_C"/>
</dbReference>
<keyword evidence="3" id="KW-0560">Oxidoreductase</keyword>
<dbReference type="InterPro" id="IPR050765">
    <property type="entry name" value="Riboflavin_Biosynth_HTPR"/>
</dbReference>
<name>A0A238XPL3_9BACT</name>
<dbReference type="Gene3D" id="3.40.430.10">
    <property type="entry name" value="Dihydrofolate Reductase, subunit A"/>
    <property type="match status" value="1"/>
</dbReference>
<reference evidence="6" key="1">
    <citation type="submission" date="2017-06" db="EMBL/GenBank/DDBJ databases">
        <authorList>
            <person name="Varghese N."/>
            <person name="Submissions S."/>
        </authorList>
    </citation>
    <scope>NUCLEOTIDE SEQUENCE [LARGE SCALE GENOMIC DNA]</scope>
    <source>
        <strain evidence="6">DSM 15668</strain>
    </source>
</reference>
<dbReference type="UniPathway" id="UPA00275"/>
<protein>
    <submittedName>
        <fullName evidence="5">5-amino-6-(5-phosphoribosylamino)uracil reductase</fullName>
    </submittedName>
</protein>
<dbReference type="NCBIfam" id="TIGR00227">
    <property type="entry name" value="ribD_Cterm"/>
    <property type="match status" value="1"/>
</dbReference>
<organism evidence="5 6">
    <name type="scientific">Desulfurobacterium atlanticum</name>
    <dbReference type="NCBI Taxonomy" id="240169"/>
    <lineage>
        <taxon>Bacteria</taxon>
        <taxon>Pseudomonadati</taxon>
        <taxon>Aquificota</taxon>
        <taxon>Aquificia</taxon>
        <taxon>Desulfurobacteriales</taxon>
        <taxon>Desulfurobacteriaceae</taxon>
        <taxon>Desulfurobacterium</taxon>
    </lineage>
</organism>
<dbReference type="PANTHER" id="PTHR38011">
    <property type="entry name" value="DIHYDROFOLATE REDUCTASE FAMILY PROTEIN (AFU_ORTHOLOGUE AFUA_8G06820)"/>
    <property type="match status" value="1"/>
</dbReference>
<dbReference type="PANTHER" id="PTHR38011:SF7">
    <property type="entry name" value="2,5-DIAMINO-6-RIBOSYLAMINO-4(3H)-PYRIMIDINONE 5'-PHOSPHATE REDUCTASE"/>
    <property type="match status" value="1"/>
</dbReference>
<comment type="pathway">
    <text evidence="1">Cofactor biosynthesis; riboflavin biosynthesis.</text>
</comment>
<evidence type="ECO:0000313" key="5">
    <source>
        <dbReference type="EMBL" id="SNR59939.1"/>
    </source>
</evidence>
<evidence type="ECO:0000256" key="1">
    <source>
        <dbReference type="ARBA" id="ARBA00005104"/>
    </source>
</evidence>
<feature type="domain" description="Bacterial bifunctional deaminase-reductase C-terminal" evidence="4">
    <location>
        <begin position="4"/>
        <end position="212"/>
    </location>
</feature>
<dbReference type="Proteomes" id="UP000198405">
    <property type="component" value="Unassembled WGS sequence"/>
</dbReference>
<dbReference type="InterPro" id="IPR024072">
    <property type="entry name" value="DHFR-like_dom_sf"/>
</dbReference>